<dbReference type="AlphaFoldDB" id="A0A067R491"/>
<proteinExistence type="predicted"/>
<protein>
    <recommendedName>
        <fullName evidence="5">Envelope fusion protein</fullName>
    </recommendedName>
</protein>
<sequence length="590" mass="66723">MELDKEISNLEKLLPGRATRHRRGLIDFGGQALKFLFGTATSAEVQDLQSIVSKFDNKNDDIIHAVQAQLTLLRTVDKETRQNTVDLLNLARVLKQLTIDVINANFSFTTAIDKLTTMVAIQKNVSRHMRELEFAALRLQQELIQLQEGLDVTSLGRLSSVLLPPSNLSSLLGQIALKLPRDVSLITNTEIDNMYIYYDIAKVQVYATESSIRLVVRIPLRGADRAMSLYKVEPLPTFSALLNRLMQLEPQVKYFAVTENRQCYALLKQADIQNCKHGLLTICDATFPLIHKRVGSCTSALYFGQDEVAHDFCRKLILRPNFKPVWIYAKGKMPFWVYSLPTSTRVTKTCKVNGTNYSKDMILNGAGILQEDINCQYFSESFILLPVTDSYSNFTLTTGNVIAPELPQLMSDEENQQLETYRDEANSTLATLESVMRRDTSTHQQKYIELSQLLQKMEQEKTTQRTTQWLTFGVSSPFILIIMLLTLKYCRGLRNTTYNRMLAWRNGKASRKQSAPKPRQQKQAALSTIAEEVSPITAELLPQQDETCQSGPVRATTIELHDLRSKTTDLPAGKGNTEPRFSRPGMVQLP</sequence>
<evidence type="ECO:0000256" key="1">
    <source>
        <dbReference type="SAM" id="MobiDB-lite"/>
    </source>
</evidence>
<dbReference type="Proteomes" id="UP000027135">
    <property type="component" value="Unassembled WGS sequence"/>
</dbReference>
<dbReference type="OMA" id="QASITHN"/>
<accession>A0A067R491</accession>
<dbReference type="eggNOG" id="ENOG502SSTP">
    <property type="taxonomic scope" value="Eukaryota"/>
</dbReference>
<keyword evidence="4" id="KW-1185">Reference proteome</keyword>
<keyword evidence="2" id="KW-0472">Membrane</keyword>
<feature type="transmembrane region" description="Helical" evidence="2">
    <location>
        <begin position="469"/>
        <end position="490"/>
    </location>
</feature>
<evidence type="ECO:0000313" key="3">
    <source>
        <dbReference type="EMBL" id="KDR16988.1"/>
    </source>
</evidence>
<dbReference type="InParanoid" id="A0A067R491"/>
<keyword evidence="2" id="KW-0812">Transmembrane</keyword>
<dbReference type="Pfam" id="PF12259">
    <property type="entry name" value="Baculo_F"/>
    <property type="match status" value="1"/>
</dbReference>
<keyword evidence="2" id="KW-1133">Transmembrane helix</keyword>
<dbReference type="InterPro" id="IPR022048">
    <property type="entry name" value="Envelope_fusion-like"/>
</dbReference>
<feature type="region of interest" description="Disordered" evidence="1">
    <location>
        <begin position="559"/>
        <end position="590"/>
    </location>
</feature>
<name>A0A067R491_ZOONE</name>
<evidence type="ECO:0008006" key="5">
    <source>
        <dbReference type="Google" id="ProtNLM"/>
    </source>
</evidence>
<organism evidence="3 4">
    <name type="scientific">Zootermopsis nevadensis</name>
    <name type="common">Dampwood termite</name>
    <dbReference type="NCBI Taxonomy" id="136037"/>
    <lineage>
        <taxon>Eukaryota</taxon>
        <taxon>Metazoa</taxon>
        <taxon>Ecdysozoa</taxon>
        <taxon>Arthropoda</taxon>
        <taxon>Hexapoda</taxon>
        <taxon>Insecta</taxon>
        <taxon>Pterygota</taxon>
        <taxon>Neoptera</taxon>
        <taxon>Polyneoptera</taxon>
        <taxon>Dictyoptera</taxon>
        <taxon>Blattodea</taxon>
        <taxon>Blattoidea</taxon>
        <taxon>Termitoidae</taxon>
        <taxon>Termopsidae</taxon>
        <taxon>Zootermopsis</taxon>
    </lineage>
</organism>
<gene>
    <name evidence="3" type="ORF">L798_09317</name>
</gene>
<dbReference type="EMBL" id="KK852764">
    <property type="protein sequence ID" value="KDR16988.1"/>
    <property type="molecule type" value="Genomic_DNA"/>
</dbReference>
<reference evidence="3 4" key="1">
    <citation type="journal article" date="2014" name="Nat. Commun.">
        <title>Molecular traces of alternative social organization in a termite genome.</title>
        <authorList>
            <person name="Terrapon N."/>
            <person name="Li C."/>
            <person name="Robertson H.M."/>
            <person name="Ji L."/>
            <person name="Meng X."/>
            <person name="Booth W."/>
            <person name="Chen Z."/>
            <person name="Childers C.P."/>
            <person name="Glastad K.M."/>
            <person name="Gokhale K."/>
            <person name="Gowin J."/>
            <person name="Gronenberg W."/>
            <person name="Hermansen R.A."/>
            <person name="Hu H."/>
            <person name="Hunt B.G."/>
            <person name="Huylmans A.K."/>
            <person name="Khalil S.M."/>
            <person name="Mitchell R.D."/>
            <person name="Munoz-Torres M.C."/>
            <person name="Mustard J.A."/>
            <person name="Pan H."/>
            <person name="Reese J.T."/>
            <person name="Scharf M.E."/>
            <person name="Sun F."/>
            <person name="Vogel H."/>
            <person name="Xiao J."/>
            <person name="Yang W."/>
            <person name="Yang Z."/>
            <person name="Yang Z."/>
            <person name="Zhou J."/>
            <person name="Zhu J."/>
            <person name="Brent C.S."/>
            <person name="Elsik C.G."/>
            <person name="Goodisman M.A."/>
            <person name="Liberles D.A."/>
            <person name="Roe R.M."/>
            <person name="Vargo E.L."/>
            <person name="Vilcinskas A."/>
            <person name="Wang J."/>
            <person name="Bornberg-Bauer E."/>
            <person name="Korb J."/>
            <person name="Zhang G."/>
            <person name="Liebig J."/>
        </authorList>
    </citation>
    <scope>NUCLEOTIDE SEQUENCE [LARGE SCALE GENOMIC DNA]</scope>
    <source>
        <tissue evidence="3">Whole organism</tissue>
    </source>
</reference>
<evidence type="ECO:0000313" key="4">
    <source>
        <dbReference type="Proteomes" id="UP000027135"/>
    </source>
</evidence>
<evidence type="ECO:0000256" key="2">
    <source>
        <dbReference type="SAM" id="Phobius"/>
    </source>
</evidence>